<proteinExistence type="predicted"/>
<protein>
    <submittedName>
        <fullName evidence="2">Uncharacterized protein</fullName>
    </submittedName>
</protein>
<evidence type="ECO:0000313" key="2">
    <source>
        <dbReference type="EMBL" id="KAG9187961.1"/>
    </source>
</evidence>
<dbReference type="Proteomes" id="UP001199106">
    <property type="component" value="Unassembled WGS sequence"/>
</dbReference>
<reference evidence="2" key="1">
    <citation type="submission" date="2021-07" db="EMBL/GenBank/DDBJ databases">
        <title>Genome Resource of American Ginseng Black Spot Pathogen Alternaria panax.</title>
        <authorList>
            <person name="Qiu C."/>
            <person name="Wang W."/>
            <person name="Liu Z."/>
        </authorList>
    </citation>
    <scope>NUCLEOTIDE SEQUENCE</scope>
    <source>
        <strain evidence="2">BNCC115425</strain>
    </source>
</reference>
<evidence type="ECO:0000256" key="1">
    <source>
        <dbReference type="SAM" id="MobiDB-lite"/>
    </source>
</evidence>
<name>A0AAD4I8K7_9PLEO</name>
<evidence type="ECO:0000313" key="3">
    <source>
        <dbReference type="Proteomes" id="UP001199106"/>
    </source>
</evidence>
<feature type="region of interest" description="Disordered" evidence="1">
    <location>
        <begin position="265"/>
        <end position="286"/>
    </location>
</feature>
<comment type="caution">
    <text evidence="2">The sequence shown here is derived from an EMBL/GenBank/DDBJ whole genome shotgun (WGS) entry which is preliminary data.</text>
</comment>
<keyword evidence="3" id="KW-1185">Reference proteome</keyword>
<dbReference type="EMBL" id="JAANER010000006">
    <property type="protein sequence ID" value="KAG9187961.1"/>
    <property type="molecule type" value="Genomic_DNA"/>
</dbReference>
<sequence length="286" mass="32359">MHYNHFVHEPFDVVEGSETYTKEQLLVKLKEACLDALAKFPAPDTFEIGERRRPGRYKLRVGYTVTRKSRKVGETLWLDERKHAHAPVYDEFNHSRGAYCRTEQEWKIRRRQISLYDSNTEDAYRNRHVKNAEMIRGDGIFDKLTDSGLISPFSLTMKAVLRFVLVYCDRATECRTFESEGKKKAGLAPLIRALRKIAERTPDSGDDSTDSAEEEGDEASVYGDKKGGTIVEEDSDAGPAGTDKEDNLLAMEDGAGALFSLKDKKRKGAMDTEFDERTAAKKSRAC</sequence>
<feature type="region of interest" description="Disordered" evidence="1">
    <location>
        <begin position="198"/>
        <end position="247"/>
    </location>
</feature>
<dbReference type="AlphaFoldDB" id="A0AAD4I8K7"/>
<accession>A0AAD4I8K7</accession>
<organism evidence="2 3">
    <name type="scientific">Alternaria panax</name>
    <dbReference type="NCBI Taxonomy" id="48097"/>
    <lineage>
        <taxon>Eukaryota</taxon>
        <taxon>Fungi</taxon>
        <taxon>Dikarya</taxon>
        <taxon>Ascomycota</taxon>
        <taxon>Pezizomycotina</taxon>
        <taxon>Dothideomycetes</taxon>
        <taxon>Pleosporomycetidae</taxon>
        <taxon>Pleosporales</taxon>
        <taxon>Pleosporineae</taxon>
        <taxon>Pleosporaceae</taxon>
        <taxon>Alternaria</taxon>
        <taxon>Alternaria sect. Panax</taxon>
    </lineage>
</organism>
<feature type="compositionally biased region" description="Acidic residues" evidence="1">
    <location>
        <begin position="204"/>
        <end position="218"/>
    </location>
</feature>
<gene>
    <name evidence="2" type="ORF">G6011_01884</name>
</gene>